<evidence type="ECO:0000313" key="2">
    <source>
        <dbReference type="EMBL" id="SFJ18513.1"/>
    </source>
</evidence>
<evidence type="ECO:0000313" key="3">
    <source>
        <dbReference type="Proteomes" id="UP000199445"/>
    </source>
</evidence>
<proteinExistence type="predicted"/>
<dbReference type="GO" id="GO:0006047">
    <property type="term" value="P:UDP-N-acetylglucosamine metabolic process"/>
    <property type="evidence" value="ECO:0007669"/>
    <property type="project" value="InterPro"/>
</dbReference>
<dbReference type="GO" id="GO:0004553">
    <property type="term" value="F:hydrolase activity, hydrolyzing O-glycosyl compounds"/>
    <property type="evidence" value="ECO:0007669"/>
    <property type="project" value="InterPro"/>
</dbReference>
<dbReference type="InterPro" id="IPR020004">
    <property type="entry name" value="UDP-GlcNAc_Epase"/>
</dbReference>
<sequence>MRTVLGVTGIRSEYDIMSSVFHAIKEHPELSLQLAVTGAHLSDAYGRTVDDIRNDGFEIVDEIESLINGDQAAARVKGLGIQLQGLVQTVSRVRPDWLLVLGDREESIATALVGAYMNIPVAHVAGGDRVVGNVDDQVRHAVTKLAHLHFTTNRESSERILRLGEQEFRVFNVGNPGLDRLLQVPDLDIGTIGDRLGFSVPVDKPIVMVIQHVISTEIDDAYRQMRVTLEAVAELGLPTILSYPNSDAGGQQMIRAIREFEHLPEIHAFKNIPRLEFVNLMRRSSCLLGNSSAGILEAPLLKLPVINVGNRQKGRLHAENVQFVSHDKSQIKRAVTKACFDLDYRAYVGNCANPYGNGRSSSLIADTLAHTPIDEKLLIKDITY</sequence>
<dbReference type="PANTHER" id="PTHR43174:SF3">
    <property type="entry name" value="UDP-N-ACETYLGLUCOSAMINE 2-EPIMERASE"/>
    <property type="match status" value="1"/>
</dbReference>
<reference evidence="2 3" key="1">
    <citation type="submission" date="2016-10" db="EMBL/GenBank/DDBJ databases">
        <authorList>
            <person name="de Groot N.N."/>
        </authorList>
    </citation>
    <scope>NUCLEOTIDE SEQUENCE [LARGE SCALE GENOMIC DNA]</scope>
    <source>
        <strain evidence="2 3">IBRC-M 10445</strain>
    </source>
</reference>
<dbReference type="NCBIfam" id="TIGR03568">
    <property type="entry name" value="NeuC_NnaA"/>
    <property type="match status" value="1"/>
</dbReference>
<dbReference type="InterPro" id="IPR029767">
    <property type="entry name" value="WecB-like"/>
</dbReference>
<dbReference type="RefSeq" id="WP_091700363.1">
    <property type="nucleotide sequence ID" value="NZ_BMYN01000005.1"/>
</dbReference>
<dbReference type="Gene3D" id="3.40.50.2000">
    <property type="entry name" value="Glycogen Phosphorylase B"/>
    <property type="match status" value="2"/>
</dbReference>
<keyword evidence="3" id="KW-1185">Reference proteome</keyword>
<dbReference type="OrthoDB" id="9803238at2"/>
<dbReference type="InterPro" id="IPR003331">
    <property type="entry name" value="UDP_GlcNAc_Epimerase_2_dom"/>
</dbReference>
<name>A0A1I3PAJ3_9GAMM</name>
<organism evidence="2 3">
    <name type="scientific">Marinobacter persicus</name>
    <dbReference type="NCBI Taxonomy" id="930118"/>
    <lineage>
        <taxon>Bacteria</taxon>
        <taxon>Pseudomonadati</taxon>
        <taxon>Pseudomonadota</taxon>
        <taxon>Gammaproteobacteria</taxon>
        <taxon>Pseudomonadales</taxon>
        <taxon>Marinobacteraceae</taxon>
        <taxon>Marinobacter</taxon>
    </lineage>
</organism>
<dbReference type="AlphaFoldDB" id="A0A1I3PAJ3"/>
<dbReference type="PANTHER" id="PTHR43174">
    <property type="entry name" value="UDP-N-ACETYLGLUCOSAMINE 2-EPIMERASE"/>
    <property type="match status" value="1"/>
</dbReference>
<feature type="domain" description="UDP-N-acetylglucosamine 2-epimerase" evidence="1">
    <location>
        <begin position="23"/>
        <end position="368"/>
    </location>
</feature>
<dbReference type="Pfam" id="PF02350">
    <property type="entry name" value="Epimerase_2"/>
    <property type="match status" value="1"/>
</dbReference>
<dbReference type="Proteomes" id="UP000199445">
    <property type="component" value="Unassembled WGS sequence"/>
</dbReference>
<evidence type="ECO:0000259" key="1">
    <source>
        <dbReference type="Pfam" id="PF02350"/>
    </source>
</evidence>
<gene>
    <name evidence="2" type="ORF">SAMN05216429_101133</name>
</gene>
<dbReference type="SUPFAM" id="SSF53756">
    <property type="entry name" value="UDP-Glycosyltransferase/glycogen phosphorylase"/>
    <property type="match status" value="1"/>
</dbReference>
<accession>A0A1I3PAJ3</accession>
<protein>
    <submittedName>
        <fullName evidence="2">GDP/UDP-N,N'-diacetylbacillosamine 2-epimerase (Hydrolysing)</fullName>
    </submittedName>
</protein>
<dbReference type="EMBL" id="FOSC01000001">
    <property type="protein sequence ID" value="SFJ18513.1"/>
    <property type="molecule type" value="Genomic_DNA"/>
</dbReference>